<dbReference type="PANTHER" id="PTHR33744">
    <property type="entry name" value="CARBOHYDRATE DIACID REGULATOR"/>
    <property type="match status" value="1"/>
</dbReference>
<reference evidence="2 3" key="1">
    <citation type="submission" date="2017-07" db="EMBL/GenBank/DDBJ databases">
        <title>First draft Genome Sequence of Nocardia cerradoensis isolated from human infection.</title>
        <authorList>
            <person name="Carrasco G."/>
        </authorList>
    </citation>
    <scope>NUCLEOTIDE SEQUENCE [LARGE SCALE GENOMIC DNA]</scope>
    <source>
        <strain evidence="2 3">CNM20130759</strain>
    </source>
</reference>
<accession>A0A231GU55</accession>
<evidence type="ECO:0000313" key="3">
    <source>
        <dbReference type="Proteomes" id="UP000215506"/>
    </source>
</evidence>
<name>A0A231GU55_9NOCA</name>
<dbReference type="Proteomes" id="UP000215506">
    <property type="component" value="Unassembled WGS sequence"/>
</dbReference>
<dbReference type="AlphaFoldDB" id="A0A231GU55"/>
<dbReference type="InterPro" id="IPR051448">
    <property type="entry name" value="CdaR-like_regulators"/>
</dbReference>
<dbReference type="Pfam" id="PF13556">
    <property type="entry name" value="HTH_30"/>
    <property type="match status" value="1"/>
</dbReference>
<organism evidence="2 3">
    <name type="scientific">Nocardia cerradoensis</name>
    <dbReference type="NCBI Taxonomy" id="85688"/>
    <lineage>
        <taxon>Bacteria</taxon>
        <taxon>Bacillati</taxon>
        <taxon>Actinomycetota</taxon>
        <taxon>Actinomycetes</taxon>
        <taxon>Mycobacteriales</taxon>
        <taxon>Nocardiaceae</taxon>
        <taxon>Nocardia</taxon>
    </lineage>
</organism>
<evidence type="ECO:0000313" key="2">
    <source>
        <dbReference type="EMBL" id="OXR40160.1"/>
    </source>
</evidence>
<gene>
    <name evidence="2" type="ORF">B7C42_07742</name>
</gene>
<sequence>MSPCRSHNPPRSADSADIVGYAAPSPHAAGPAEAMATRFGRNTLAAADRSRILGAALIDGYDLTESSLPVAEHYHVIAVAIARSEEVTAPRPTAVKRDEDLCGQLASGLAARFGDAAFTMLGTSGGTILLPSDADEQFPDEVVSELSLAVGGAVPVAAVRSSAAAIPRATDLAHDLLDIVLRLGYAPGLYTLADLALEYQLTRPGPGHSSLTAPLEPIFAIPELIDTLRSHIAGNFNRQKTATALKIHRNTVDYRLRRIKDLTGFDPYDHSDLLRLQSALIVHAYHSSDQRPRQLSR</sequence>
<dbReference type="Gene3D" id="1.10.10.2840">
    <property type="entry name" value="PucR C-terminal helix-turn-helix domain"/>
    <property type="match status" value="1"/>
</dbReference>
<proteinExistence type="predicted"/>
<keyword evidence="3" id="KW-1185">Reference proteome</keyword>
<protein>
    <recommendedName>
        <fullName evidence="1">PucR C-terminal helix-turn-helix domain-containing protein</fullName>
    </recommendedName>
</protein>
<feature type="domain" description="PucR C-terminal helix-turn-helix" evidence="1">
    <location>
        <begin position="224"/>
        <end position="281"/>
    </location>
</feature>
<comment type="caution">
    <text evidence="2">The sequence shown here is derived from an EMBL/GenBank/DDBJ whole genome shotgun (WGS) entry which is preliminary data.</text>
</comment>
<dbReference type="InterPro" id="IPR025736">
    <property type="entry name" value="PucR_C-HTH_dom"/>
</dbReference>
<evidence type="ECO:0000259" key="1">
    <source>
        <dbReference type="Pfam" id="PF13556"/>
    </source>
</evidence>
<dbReference type="InterPro" id="IPR042070">
    <property type="entry name" value="PucR_C-HTH_sf"/>
</dbReference>
<dbReference type="EMBL" id="NGAF01000038">
    <property type="protein sequence ID" value="OXR40160.1"/>
    <property type="molecule type" value="Genomic_DNA"/>
</dbReference>